<gene>
    <name evidence="3" type="ORF">ACFQ1E_07025</name>
</gene>
<feature type="signal peptide" evidence="1">
    <location>
        <begin position="1"/>
        <end position="22"/>
    </location>
</feature>
<name>A0ABW3H432_9SPHN</name>
<dbReference type="RefSeq" id="WP_264943124.1">
    <property type="nucleotide sequence ID" value="NZ_JAPDRA010000002.1"/>
</dbReference>
<protein>
    <submittedName>
        <fullName evidence="3">Surface-adhesin E family protein</fullName>
    </submittedName>
</protein>
<dbReference type="Proteomes" id="UP001596977">
    <property type="component" value="Unassembled WGS sequence"/>
</dbReference>
<keyword evidence="1" id="KW-0732">Signal</keyword>
<dbReference type="EMBL" id="JBHTJG010000002">
    <property type="protein sequence ID" value="MFD0946084.1"/>
    <property type="molecule type" value="Genomic_DNA"/>
</dbReference>
<evidence type="ECO:0000313" key="3">
    <source>
        <dbReference type="EMBL" id="MFD0946084.1"/>
    </source>
</evidence>
<feature type="chain" id="PRO_5047305028" evidence="1">
    <location>
        <begin position="23"/>
        <end position="152"/>
    </location>
</feature>
<proteinExistence type="predicted"/>
<organism evidence="3 4">
    <name type="scientific">Sphingomonas canadensis</name>
    <dbReference type="NCBI Taxonomy" id="1219257"/>
    <lineage>
        <taxon>Bacteria</taxon>
        <taxon>Pseudomonadati</taxon>
        <taxon>Pseudomonadota</taxon>
        <taxon>Alphaproteobacteria</taxon>
        <taxon>Sphingomonadales</taxon>
        <taxon>Sphingomonadaceae</taxon>
        <taxon>Sphingomonas</taxon>
    </lineage>
</organism>
<dbReference type="InterPro" id="IPR031939">
    <property type="entry name" value="Adhesin_E-like"/>
</dbReference>
<evidence type="ECO:0000256" key="1">
    <source>
        <dbReference type="SAM" id="SignalP"/>
    </source>
</evidence>
<feature type="domain" description="Surface-adhesin protein E-like" evidence="2">
    <location>
        <begin position="35"/>
        <end position="128"/>
    </location>
</feature>
<evidence type="ECO:0000259" key="2">
    <source>
        <dbReference type="Pfam" id="PF16747"/>
    </source>
</evidence>
<comment type="caution">
    <text evidence="3">The sequence shown here is derived from an EMBL/GenBank/DDBJ whole genome shotgun (WGS) entry which is preliminary data.</text>
</comment>
<dbReference type="Pfam" id="PF16747">
    <property type="entry name" value="Adhesin_E"/>
    <property type="match status" value="1"/>
</dbReference>
<evidence type="ECO:0000313" key="4">
    <source>
        <dbReference type="Proteomes" id="UP001596977"/>
    </source>
</evidence>
<sequence length="152" mass="16284">MQRVMGGLAALAMIATAGPAAAESWRRTAWSGAAPDRAVYLVDTDSIVRTGDTVRFRTTTIWEKLAAPRDFDRSIAEREGNCATGSSGILRTSYYAGGRIVRQNAAAGLLRTHAPGSLMAQVLNAVCGKAGYQSGRIADPEREVRTWLSANR</sequence>
<reference evidence="4" key="1">
    <citation type="journal article" date="2019" name="Int. J. Syst. Evol. Microbiol.">
        <title>The Global Catalogue of Microorganisms (GCM) 10K type strain sequencing project: providing services to taxonomists for standard genome sequencing and annotation.</title>
        <authorList>
            <consortium name="The Broad Institute Genomics Platform"/>
            <consortium name="The Broad Institute Genome Sequencing Center for Infectious Disease"/>
            <person name="Wu L."/>
            <person name="Ma J."/>
        </authorList>
    </citation>
    <scope>NUCLEOTIDE SEQUENCE [LARGE SCALE GENOMIC DNA]</scope>
    <source>
        <strain evidence="4">CCUG 62982</strain>
    </source>
</reference>
<accession>A0ABW3H432</accession>
<keyword evidence="4" id="KW-1185">Reference proteome</keyword>